<feature type="signal peptide" evidence="2">
    <location>
        <begin position="1"/>
        <end position="26"/>
    </location>
</feature>
<dbReference type="PANTHER" id="PTHR21666">
    <property type="entry name" value="PEPTIDASE-RELATED"/>
    <property type="match status" value="1"/>
</dbReference>
<organism evidence="4 5">
    <name type="scientific">Paraconexibacter algicola</name>
    <dbReference type="NCBI Taxonomy" id="2133960"/>
    <lineage>
        <taxon>Bacteria</taxon>
        <taxon>Bacillati</taxon>
        <taxon>Actinomycetota</taxon>
        <taxon>Thermoleophilia</taxon>
        <taxon>Solirubrobacterales</taxon>
        <taxon>Paraconexibacteraceae</taxon>
        <taxon>Paraconexibacter</taxon>
    </lineage>
</organism>
<protein>
    <recommendedName>
        <fullName evidence="3">M23ase beta-sheet core domain-containing protein</fullName>
    </recommendedName>
</protein>
<proteinExistence type="predicted"/>
<dbReference type="InterPro" id="IPR011055">
    <property type="entry name" value="Dup_hybrid_motif"/>
</dbReference>
<dbReference type="Gene3D" id="2.70.70.10">
    <property type="entry name" value="Glucose Permease (Domain IIA)"/>
    <property type="match status" value="1"/>
</dbReference>
<evidence type="ECO:0000256" key="2">
    <source>
        <dbReference type="SAM" id="SignalP"/>
    </source>
</evidence>
<feature type="chain" id="PRO_5015431794" description="M23ase beta-sheet core domain-containing protein" evidence="2">
    <location>
        <begin position="27"/>
        <end position="306"/>
    </location>
</feature>
<evidence type="ECO:0000256" key="1">
    <source>
        <dbReference type="SAM" id="MobiDB-lite"/>
    </source>
</evidence>
<feature type="domain" description="M23ase beta-sheet core" evidence="3">
    <location>
        <begin position="65"/>
        <end position="151"/>
    </location>
</feature>
<dbReference type="Pfam" id="PF01551">
    <property type="entry name" value="Peptidase_M23"/>
    <property type="match status" value="1"/>
</dbReference>
<evidence type="ECO:0000313" key="5">
    <source>
        <dbReference type="Proteomes" id="UP000240739"/>
    </source>
</evidence>
<dbReference type="CDD" id="cd12797">
    <property type="entry name" value="M23_peptidase"/>
    <property type="match status" value="1"/>
</dbReference>
<dbReference type="InterPro" id="IPR050570">
    <property type="entry name" value="Cell_wall_metabolism_enzyme"/>
</dbReference>
<keyword evidence="2" id="KW-0732">Signal</keyword>
<sequence>MRRSLIPAVLLTSVTLTGVAAGSAQAADLRLPFACGAQFTGKTYSGHSPQNAIDYNGLGGGNSDLGMKIVAAGSGTVTKSLYYSKASNVGYGNAIEIRHGDGTRTFYAHLRDRKVKVGDKVSRGQLIGHLGNSSAKYNLLAHLHYEQRSSSGAVVKAQFNGRTAPEYARFGSAVSHKSDNCPKSTPGPSTPTPTPTPNPTPAPPSGGGIGVALPSISTRFRATVRTDNGLPVSARKDARTSAAVVRKFKNGDAVRIVCQKRGQTVTGKYGTSNLWDLVDLGGGRGAYITDTYVYTGRDGRVAPACP</sequence>
<dbReference type="EMBL" id="PYYB01000001">
    <property type="protein sequence ID" value="PTL59236.1"/>
    <property type="molecule type" value="Genomic_DNA"/>
</dbReference>
<feature type="compositionally biased region" description="Pro residues" evidence="1">
    <location>
        <begin position="188"/>
        <end position="204"/>
    </location>
</feature>
<dbReference type="AlphaFoldDB" id="A0A2T4UJ25"/>
<dbReference type="GO" id="GO:0004222">
    <property type="term" value="F:metalloendopeptidase activity"/>
    <property type="evidence" value="ECO:0007669"/>
    <property type="project" value="TreeGrafter"/>
</dbReference>
<name>A0A2T4UJ25_9ACTN</name>
<feature type="region of interest" description="Disordered" evidence="1">
    <location>
        <begin position="171"/>
        <end position="211"/>
    </location>
</feature>
<reference evidence="4 5" key="1">
    <citation type="submission" date="2018-03" db="EMBL/GenBank/DDBJ databases">
        <title>Aquarubrobacter algicola gen. nov., sp. nov., a novel actinobacterium isolated from shallow eutrophic lake during the end of cyanobacterial harmful algal blooms.</title>
        <authorList>
            <person name="Chun S.J."/>
        </authorList>
    </citation>
    <scope>NUCLEOTIDE SEQUENCE [LARGE SCALE GENOMIC DNA]</scope>
    <source>
        <strain evidence="4 5">Seoho-28</strain>
    </source>
</reference>
<dbReference type="PANTHER" id="PTHR21666:SF270">
    <property type="entry name" value="MUREIN HYDROLASE ACTIVATOR ENVC"/>
    <property type="match status" value="1"/>
</dbReference>
<dbReference type="InterPro" id="IPR016047">
    <property type="entry name" value="M23ase_b-sheet_dom"/>
</dbReference>
<evidence type="ECO:0000313" key="4">
    <source>
        <dbReference type="EMBL" id="PTL59236.1"/>
    </source>
</evidence>
<gene>
    <name evidence="4" type="ORF">C7Y72_06010</name>
</gene>
<dbReference type="SUPFAM" id="SSF51261">
    <property type="entry name" value="Duplicated hybrid motif"/>
    <property type="match status" value="1"/>
</dbReference>
<comment type="caution">
    <text evidence="4">The sequence shown here is derived from an EMBL/GenBank/DDBJ whole genome shotgun (WGS) entry which is preliminary data.</text>
</comment>
<dbReference type="Proteomes" id="UP000240739">
    <property type="component" value="Unassembled WGS sequence"/>
</dbReference>
<accession>A0A2T4UJ25</accession>
<keyword evidence="5" id="KW-1185">Reference proteome</keyword>
<evidence type="ECO:0000259" key="3">
    <source>
        <dbReference type="Pfam" id="PF01551"/>
    </source>
</evidence>